<proteinExistence type="inferred from homology"/>
<comment type="similarity">
    <text evidence="2">Belongs to the AOR/FOR family.</text>
</comment>
<sequence length="561" mass="62488">MYGWSGKGLIIDLDEKSAKEFEIDKDILRDYIGGRGLGVKLYYDIIEPTIHPFDDENTLVFTVGPLTGVAPMSGRHSVVSKSPLTGTILDSNSGGFWGKELHYAGYDALIVKGKAEEPIYIRINDDEVEFESAKDLWGLDVKDTTNRLKGYGSVATIGPAGEKGVLYAGIMNDYTHTAGRGGLGAIMGKKNLKAIVVKGSKKPKVADVEKYKEAMMDMVKLLEASPPVNKGLRVFGTAMLYDIVNYLDVMPTNNFNDVHFEGGNLSGDYILKNYNVESHGCWGCPINCKKRDKDRNIELPEYETIWAFGPNIENGDYERVVQANLKCNNLGMDTITAGATIALYRELTGKDVLDEIEKIPEDEELSKGSRILARKYKAEEKSTDIKGLELPGYDPRGLYGQALSYATSNRGGCHLRAYMVAPEIIGKPKLIHRLSPEGKAGLVVIFQNLNAAIDSLILCKFTGFAMTEVEYSKLLSSVTGVHYKSEDILRVGERIYNLERLFNVKNGIDGKYDTLPPKIFEGKNAMDRKIFEEMLQEYYEFREWVNGVPKKEKLRKLGIIS</sequence>
<feature type="domain" description="Aldehyde ferredoxin oxidoreductase N-terminal" evidence="9">
    <location>
        <begin position="4"/>
        <end position="201"/>
    </location>
</feature>
<comment type="cofactor">
    <cofactor evidence="8">
        <name>tungstopterin</name>
        <dbReference type="ChEBI" id="CHEBI:30402"/>
    </cofactor>
</comment>
<dbReference type="PANTHER" id="PTHR30038">
    <property type="entry name" value="ALDEHYDE FERREDOXIN OXIDOREDUCTASE"/>
    <property type="match status" value="1"/>
</dbReference>
<evidence type="ECO:0000313" key="10">
    <source>
        <dbReference type="EMBL" id="ADD08924.1"/>
    </source>
</evidence>
<dbReference type="SUPFAM" id="SSF48310">
    <property type="entry name" value="Aldehyde ferredoxin oxidoreductase, C-terminal domains"/>
    <property type="match status" value="1"/>
</dbReference>
<comment type="cofactor">
    <cofactor evidence="1">
        <name>[4Fe-4S] cluster</name>
        <dbReference type="ChEBI" id="CHEBI:49883"/>
    </cofactor>
</comment>
<organism evidence="10 11">
    <name type="scientific">Aciduliprofundum boonei (strain DSM 19572 / T469)</name>
    <dbReference type="NCBI Taxonomy" id="439481"/>
    <lineage>
        <taxon>Archaea</taxon>
        <taxon>Methanobacteriati</taxon>
        <taxon>Thermoplasmatota</taxon>
        <taxon>DHVE2 group</taxon>
        <taxon>Candidatus Aciduliprofundum</taxon>
    </lineage>
</organism>
<dbReference type="Gene3D" id="1.10.599.10">
    <property type="entry name" value="Aldehyde Ferredoxin Oxidoreductase Protein, subunit A, domain 3"/>
    <property type="match status" value="1"/>
</dbReference>
<reference evidence="10" key="1">
    <citation type="submission" date="2010-02" db="EMBL/GenBank/DDBJ databases">
        <title>Complete sequence of Aciduliprofundum boonei T469.</title>
        <authorList>
            <consortium name="US DOE Joint Genome Institute"/>
            <person name="Lucas S."/>
            <person name="Copeland A."/>
            <person name="Lapidus A."/>
            <person name="Cheng J.-F."/>
            <person name="Bruce D."/>
            <person name="Goodwin L."/>
            <person name="Pitluck S."/>
            <person name="Saunders E."/>
            <person name="Detter J.C."/>
            <person name="Han C."/>
            <person name="Tapia R."/>
            <person name="Land M."/>
            <person name="Hauser L."/>
            <person name="Kyrpides N."/>
            <person name="Mikhailova N."/>
            <person name="Flores G."/>
            <person name="Reysenbach A.-L."/>
            <person name="Woyke T."/>
        </authorList>
    </citation>
    <scope>NUCLEOTIDE SEQUENCE</scope>
    <source>
        <strain evidence="10">T469</strain>
    </source>
</reference>
<dbReference type="InterPro" id="IPR001203">
    <property type="entry name" value="OxRdtase_Ald_Fedxn_C"/>
</dbReference>
<dbReference type="InterPro" id="IPR013985">
    <property type="entry name" value="Ald_Fedxn_OxRdtase_dom3"/>
</dbReference>
<gene>
    <name evidence="10" type="ordered locus">Aboo_1115</name>
</gene>
<dbReference type="InterPro" id="IPR051919">
    <property type="entry name" value="W-dependent_AOR"/>
</dbReference>
<evidence type="ECO:0000256" key="6">
    <source>
        <dbReference type="ARBA" id="ARBA00023004"/>
    </source>
</evidence>
<dbReference type="EC" id="1.2.7.5" evidence="10"/>
<protein>
    <submittedName>
        <fullName evidence="10">Aldehyde ferredoxin oxidoreductase</fullName>
        <ecNumber evidence="10">1.2.7.5</ecNumber>
    </submittedName>
</protein>
<dbReference type="SUPFAM" id="SSF56228">
    <property type="entry name" value="Aldehyde ferredoxin oxidoreductase, N-terminal domain"/>
    <property type="match status" value="1"/>
</dbReference>
<dbReference type="Gene3D" id="1.10.569.10">
    <property type="entry name" value="Aldehyde Ferredoxin Oxidoreductase Protein, subunit A, domain 2"/>
    <property type="match status" value="1"/>
</dbReference>
<dbReference type="Pfam" id="PF01314">
    <property type="entry name" value="AFOR_C"/>
    <property type="match status" value="1"/>
</dbReference>
<dbReference type="KEGG" id="abi:Aboo_1115"/>
<dbReference type="GO" id="GO:0051539">
    <property type="term" value="F:4 iron, 4 sulfur cluster binding"/>
    <property type="evidence" value="ECO:0007669"/>
    <property type="project" value="UniProtKB-KW"/>
</dbReference>
<evidence type="ECO:0000256" key="7">
    <source>
        <dbReference type="ARBA" id="ARBA00023014"/>
    </source>
</evidence>
<dbReference type="GeneID" id="8828075"/>
<keyword evidence="4" id="KW-0479">Metal-binding</keyword>
<evidence type="ECO:0000256" key="5">
    <source>
        <dbReference type="ARBA" id="ARBA00023002"/>
    </source>
</evidence>
<keyword evidence="3" id="KW-0004">4Fe-4S</keyword>
<dbReference type="InterPro" id="IPR013984">
    <property type="entry name" value="Ald_Fedxn_OxRdtase_dom2"/>
</dbReference>
<dbReference type="InterPro" id="IPR036503">
    <property type="entry name" value="Ald_Fedxn_OxRdtase_N_sf"/>
</dbReference>
<dbReference type="GO" id="GO:0033726">
    <property type="term" value="F:aldehyde ferredoxin oxidoreductase activity"/>
    <property type="evidence" value="ECO:0007669"/>
    <property type="project" value="UniProtKB-EC"/>
</dbReference>
<keyword evidence="11" id="KW-1185">Reference proteome</keyword>
<dbReference type="SMART" id="SM00790">
    <property type="entry name" value="AFOR_N"/>
    <property type="match status" value="1"/>
</dbReference>
<evidence type="ECO:0000256" key="4">
    <source>
        <dbReference type="ARBA" id="ARBA00022723"/>
    </source>
</evidence>
<keyword evidence="6" id="KW-0408">Iron</keyword>
<evidence type="ECO:0000313" key="11">
    <source>
        <dbReference type="Proteomes" id="UP000001400"/>
    </source>
</evidence>
<dbReference type="Pfam" id="PF02730">
    <property type="entry name" value="AFOR_N"/>
    <property type="match status" value="1"/>
</dbReference>
<name>D3T9Z5_ACIB4</name>
<evidence type="ECO:0000259" key="9">
    <source>
        <dbReference type="SMART" id="SM00790"/>
    </source>
</evidence>
<dbReference type="AlphaFoldDB" id="D3T9Z5"/>
<keyword evidence="7" id="KW-0411">Iron-sulfur</keyword>
<dbReference type="Gene3D" id="3.60.9.10">
    <property type="entry name" value="Aldehyde ferredoxin oxidoreductase, N-terminal domain"/>
    <property type="match status" value="1"/>
</dbReference>
<evidence type="ECO:0000256" key="3">
    <source>
        <dbReference type="ARBA" id="ARBA00022485"/>
    </source>
</evidence>
<evidence type="ECO:0000256" key="2">
    <source>
        <dbReference type="ARBA" id="ARBA00011032"/>
    </source>
</evidence>
<dbReference type="GO" id="GO:0046872">
    <property type="term" value="F:metal ion binding"/>
    <property type="evidence" value="ECO:0007669"/>
    <property type="project" value="UniProtKB-KW"/>
</dbReference>
<dbReference type="InterPro" id="IPR013983">
    <property type="entry name" value="Ald_Fedxn_OxRdtase_N"/>
</dbReference>
<dbReference type="RefSeq" id="WP_012997341.1">
    <property type="nucleotide sequence ID" value="NC_013926.1"/>
</dbReference>
<dbReference type="PANTHER" id="PTHR30038:SF0">
    <property type="entry name" value="TUNGSTEN-CONTAINING ALDEHYDE FERREDOXIN OXIDOREDUCTASE"/>
    <property type="match status" value="1"/>
</dbReference>
<keyword evidence="5 10" id="KW-0560">Oxidoreductase</keyword>
<dbReference type="EMBL" id="CP001941">
    <property type="protein sequence ID" value="ADD08924.1"/>
    <property type="molecule type" value="Genomic_DNA"/>
</dbReference>
<evidence type="ECO:0000256" key="8">
    <source>
        <dbReference type="ARBA" id="ARBA00049934"/>
    </source>
</evidence>
<evidence type="ECO:0000256" key="1">
    <source>
        <dbReference type="ARBA" id="ARBA00001966"/>
    </source>
</evidence>
<dbReference type="Proteomes" id="UP000001400">
    <property type="component" value="Chromosome"/>
</dbReference>
<accession>D3T9Z5</accession>
<dbReference type="InterPro" id="IPR036021">
    <property type="entry name" value="Tungsten_al_ferr_oxy-like_C"/>
</dbReference>
<dbReference type="HOGENOM" id="CLU_020364_1_0_2"/>
<dbReference type="GO" id="GO:0009055">
    <property type="term" value="F:electron transfer activity"/>
    <property type="evidence" value="ECO:0007669"/>
    <property type="project" value="InterPro"/>
</dbReference>